<organism evidence="1 2">
    <name type="scientific">Acinetobacter tjernbergiae DSM 14971 = CIP 107465</name>
    <dbReference type="NCBI Taxonomy" id="1120928"/>
    <lineage>
        <taxon>Bacteria</taxon>
        <taxon>Pseudomonadati</taxon>
        <taxon>Pseudomonadota</taxon>
        <taxon>Gammaproteobacteria</taxon>
        <taxon>Moraxellales</taxon>
        <taxon>Moraxellaceae</taxon>
        <taxon>Acinetobacter</taxon>
    </lineage>
</organism>
<dbReference type="PATRIC" id="fig|1120928.5.peg.2565"/>
<dbReference type="OrthoDB" id="9790745at2"/>
<reference evidence="1 2" key="1">
    <citation type="submission" date="2013-10" db="EMBL/GenBank/DDBJ databases">
        <title>The Genome Sequence of Acinetobacter tjernbergiae CIP107465.</title>
        <authorList>
            <consortium name="The Broad Institute Genomics Platform"/>
            <consortium name="The Broad Institute Genome Sequencing Center for Infectious Disease"/>
            <person name="Cerqueira G."/>
            <person name="Feldgarden M."/>
            <person name="Courvalin P."/>
            <person name="Grillot-Courvalin C."/>
            <person name="Clermont D."/>
            <person name="Rocha E."/>
            <person name="Yoon E.-J."/>
            <person name="Nemec A."/>
            <person name="Young S.K."/>
            <person name="Zeng Q."/>
            <person name="Gargeya S."/>
            <person name="Fitzgerald M."/>
            <person name="Abouelleil A."/>
            <person name="Alvarado L."/>
            <person name="Berlin A.M."/>
            <person name="Chapman S.B."/>
            <person name="Gainer-Dewar J."/>
            <person name="Goldberg J."/>
            <person name="Gnerre S."/>
            <person name="Griggs A."/>
            <person name="Gujja S."/>
            <person name="Hansen M."/>
            <person name="Howarth C."/>
            <person name="Imamovic A."/>
            <person name="Ireland A."/>
            <person name="Larimer J."/>
            <person name="McCowan C."/>
            <person name="Murphy C."/>
            <person name="Pearson M."/>
            <person name="Poon T.W."/>
            <person name="Priest M."/>
            <person name="Roberts A."/>
            <person name="Saif S."/>
            <person name="Shea T."/>
            <person name="Sykes S."/>
            <person name="Wortman J."/>
            <person name="Nusbaum C."/>
            <person name="Birren B."/>
        </authorList>
    </citation>
    <scope>NUCLEOTIDE SEQUENCE [LARGE SCALE GENOMIC DNA]</scope>
    <source>
        <strain evidence="1 2">CIP 107465</strain>
    </source>
</reference>
<dbReference type="STRING" id="202955.GCA_000759995_02931"/>
<name>V2V169_9GAMM</name>
<evidence type="ECO:0000313" key="1">
    <source>
        <dbReference type="EMBL" id="ESK54665.1"/>
    </source>
</evidence>
<dbReference type="PANTHER" id="PTHR36849:SF1">
    <property type="entry name" value="CYTOPLASMIC PROTEIN"/>
    <property type="match status" value="1"/>
</dbReference>
<gene>
    <name evidence="1" type="ORF">F990_02538</name>
</gene>
<sequence>MHIAIKRIYDPVTKADGKRVLVDRLWPRGISKERAHLDLWLKEIAPSTELRKEFCHKAEYWLAFQHGYYQELKDNPHISELREIAKHGQLTLIYAAKDPELNHALVLENYLLGKEIKEIKEIKA</sequence>
<proteinExistence type="predicted"/>
<accession>V2V169</accession>
<dbReference type="EMBL" id="AYEV01000027">
    <property type="protein sequence ID" value="ESK54665.1"/>
    <property type="molecule type" value="Genomic_DNA"/>
</dbReference>
<dbReference type="Proteomes" id="UP000017404">
    <property type="component" value="Unassembled WGS sequence"/>
</dbReference>
<dbReference type="PANTHER" id="PTHR36849">
    <property type="entry name" value="CYTOPLASMIC PROTEIN-RELATED"/>
    <property type="match status" value="1"/>
</dbReference>
<evidence type="ECO:0000313" key="2">
    <source>
        <dbReference type="Proteomes" id="UP000017404"/>
    </source>
</evidence>
<protein>
    <recommendedName>
        <fullName evidence="3">DUF488 domain-containing protein</fullName>
    </recommendedName>
</protein>
<keyword evidence="2" id="KW-1185">Reference proteome</keyword>
<dbReference type="Pfam" id="PF22752">
    <property type="entry name" value="DUF488-N3i"/>
    <property type="match status" value="1"/>
</dbReference>
<dbReference type="InterPro" id="IPR052552">
    <property type="entry name" value="YeaO-like"/>
</dbReference>
<dbReference type="eggNOG" id="COG3189">
    <property type="taxonomic scope" value="Bacteria"/>
</dbReference>
<dbReference type="AlphaFoldDB" id="V2V169"/>
<evidence type="ECO:0008006" key="3">
    <source>
        <dbReference type="Google" id="ProtNLM"/>
    </source>
</evidence>
<dbReference type="RefSeq" id="WP_018677849.1">
    <property type="nucleotide sequence ID" value="NZ_AYEV01000027.1"/>
</dbReference>
<comment type="caution">
    <text evidence="1">The sequence shown here is derived from an EMBL/GenBank/DDBJ whole genome shotgun (WGS) entry which is preliminary data.</text>
</comment>